<evidence type="ECO:0000313" key="1">
    <source>
        <dbReference type="EMBL" id="GBL74287.1"/>
    </source>
</evidence>
<dbReference type="EMBL" id="BGPR01079389">
    <property type="protein sequence ID" value="GBL74287.1"/>
    <property type="molecule type" value="Genomic_DNA"/>
</dbReference>
<name>A0A4Y2A420_ARAVE</name>
<dbReference type="Proteomes" id="UP000499080">
    <property type="component" value="Unassembled WGS sequence"/>
</dbReference>
<accession>A0A4Y2A420</accession>
<reference evidence="1 2" key="1">
    <citation type="journal article" date="2019" name="Sci. Rep.">
        <title>Orb-weaving spider Araneus ventricosus genome elucidates the spidroin gene catalogue.</title>
        <authorList>
            <person name="Kono N."/>
            <person name="Nakamura H."/>
            <person name="Ohtoshi R."/>
            <person name="Moran D.A.P."/>
            <person name="Shinohara A."/>
            <person name="Yoshida Y."/>
            <person name="Fujiwara M."/>
            <person name="Mori M."/>
            <person name="Tomita M."/>
            <person name="Arakawa K."/>
        </authorList>
    </citation>
    <scope>NUCLEOTIDE SEQUENCE [LARGE SCALE GENOMIC DNA]</scope>
</reference>
<evidence type="ECO:0000313" key="2">
    <source>
        <dbReference type="Proteomes" id="UP000499080"/>
    </source>
</evidence>
<dbReference type="OrthoDB" id="7464755at2759"/>
<comment type="caution">
    <text evidence="1">The sequence shown here is derived from an EMBL/GenBank/DDBJ whole genome shotgun (WGS) entry which is preliminary data.</text>
</comment>
<keyword evidence="2" id="KW-1185">Reference proteome</keyword>
<protein>
    <submittedName>
        <fullName evidence="1">Uncharacterized protein</fullName>
    </submittedName>
</protein>
<gene>
    <name evidence="1" type="ORF">AVEN_102943_1</name>
</gene>
<organism evidence="1 2">
    <name type="scientific">Araneus ventricosus</name>
    <name type="common">Orbweaver spider</name>
    <name type="synonym">Epeira ventricosa</name>
    <dbReference type="NCBI Taxonomy" id="182803"/>
    <lineage>
        <taxon>Eukaryota</taxon>
        <taxon>Metazoa</taxon>
        <taxon>Ecdysozoa</taxon>
        <taxon>Arthropoda</taxon>
        <taxon>Chelicerata</taxon>
        <taxon>Arachnida</taxon>
        <taxon>Araneae</taxon>
        <taxon>Araneomorphae</taxon>
        <taxon>Entelegynae</taxon>
        <taxon>Araneoidea</taxon>
        <taxon>Araneidae</taxon>
        <taxon>Araneus</taxon>
    </lineage>
</organism>
<dbReference type="AlphaFoldDB" id="A0A4Y2A420"/>
<sequence>MYEEITIKIEEIWYKASIPILLHDIRILTLIRREHEKILKLIKSYFGRKDSPYFQKNIQAFREETIKLPDVAACKCLDIKLCQCDKSRKVPLQEQQFITDQRSARAMTSVTVEPLKSLKKLLQGRRKTKL</sequence>
<proteinExistence type="predicted"/>